<feature type="transmembrane region" description="Helical" evidence="1">
    <location>
        <begin position="25"/>
        <end position="47"/>
    </location>
</feature>
<evidence type="ECO:0000313" key="3">
    <source>
        <dbReference type="Proteomes" id="UP000295620"/>
    </source>
</evidence>
<protein>
    <recommendedName>
        <fullName evidence="4">EamA-like transporter family protein</fullName>
    </recommendedName>
</protein>
<dbReference type="Gene3D" id="1.10.3730.20">
    <property type="match status" value="1"/>
</dbReference>
<reference evidence="2 3" key="1">
    <citation type="submission" date="2019-03" db="EMBL/GenBank/DDBJ databases">
        <title>Genomic Encyclopedia of Archaeal and Bacterial Type Strains, Phase II (KMG-II): from individual species to whole genera.</title>
        <authorList>
            <person name="Goeker M."/>
        </authorList>
    </citation>
    <scope>NUCLEOTIDE SEQUENCE [LARGE SCALE GENOMIC DNA]</scope>
    <source>
        <strain evidence="2 3">DSM 19035</strain>
    </source>
</reference>
<gene>
    <name evidence="2" type="ORF">ATK78_2390</name>
</gene>
<evidence type="ECO:0008006" key="4">
    <source>
        <dbReference type="Google" id="ProtNLM"/>
    </source>
</evidence>
<name>A0A4R6T072_9SPHI</name>
<accession>A0A4R6T072</accession>
<sequence>MFVASIIIRIIGQSLWPRTAGFRKLIPTVISCALQAIGLMLFARVLVSGVQLSMLVPFAGAIFPLVLVFIGIFIYREKASVLKIAMLFGACFLIGVANFM</sequence>
<feature type="transmembrane region" description="Helical" evidence="1">
    <location>
        <begin position="54"/>
        <end position="75"/>
    </location>
</feature>
<keyword evidence="1" id="KW-1133">Transmembrane helix</keyword>
<dbReference type="AlphaFoldDB" id="A0A4R6T072"/>
<keyword evidence="1" id="KW-0812">Transmembrane</keyword>
<organism evidence="2 3">
    <name type="scientific">Pedobacter metabolipauper</name>
    <dbReference type="NCBI Taxonomy" id="425513"/>
    <lineage>
        <taxon>Bacteria</taxon>
        <taxon>Pseudomonadati</taxon>
        <taxon>Bacteroidota</taxon>
        <taxon>Sphingobacteriia</taxon>
        <taxon>Sphingobacteriales</taxon>
        <taxon>Sphingobacteriaceae</taxon>
        <taxon>Pedobacter</taxon>
    </lineage>
</organism>
<evidence type="ECO:0000313" key="2">
    <source>
        <dbReference type="EMBL" id="TDQ10225.1"/>
    </source>
</evidence>
<proteinExistence type="predicted"/>
<dbReference type="Proteomes" id="UP000295620">
    <property type="component" value="Unassembled WGS sequence"/>
</dbReference>
<evidence type="ECO:0000256" key="1">
    <source>
        <dbReference type="SAM" id="Phobius"/>
    </source>
</evidence>
<keyword evidence="1" id="KW-0472">Membrane</keyword>
<comment type="caution">
    <text evidence="2">The sequence shown here is derived from an EMBL/GenBank/DDBJ whole genome shotgun (WGS) entry which is preliminary data.</text>
</comment>
<keyword evidence="3" id="KW-1185">Reference proteome</keyword>
<dbReference type="EMBL" id="SNYC01000004">
    <property type="protein sequence ID" value="TDQ10225.1"/>
    <property type="molecule type" value="Genomic_DNA"/>
</dbReference>
<feature type="transmembrane region" description="Helical" evidence="1">
    <location>
        <begin position="81"/>
        <end position="99"/>
    </location>
</feature>